<evidence type="ECO:0000259" key="11">
    <source>
        <dbReference type="PROSITE" id="PS50222"/>
    </source>
</evidence>
<dbReference type="InterPro" id="IPR017938">
    <property type="entry name" value="Riboflavin_synthase-like_b-brl"/>
</dbReference>
<dbReference type="SFLD" id="SFLDG01169">
    <property type="entry name" value="NADPH_oxidase_subgroup_(NOX)"/>
    <property type="match status" value="1"/>
</dbReference>
<evidence type="ECO:0000256" key="10">
    <source>
        <dbReference type="SAM" id="Phobius"/>
    </source>
</evidence>
<evidence type="ECO:0000256" key="2">
    <source>
        <dbReference type="ARBA" id="ARBA00022630"/>
    </source>
</evidence>
<dbReference type="PROSITE" id="PS51384">
    <property type="entry name" value="FAD_FR"/>
    <property type="match status" value="1"/>
</dbReference>
<evidence type="ECO:0008006" key="15">
    <source>
        <dbReference type="Google" id="ProtNLM"/>
    </source>
</evidence>
<dbReference type="Pfam" id="PF08022">
    <property type="entry name" value="FAD_binding_8"/>
    <property type="match status" value="1"/>
</dbReference>
<evidence type="ECO:0000256" key="5">
    <source>
        <dbReference type="ARBA" id="ARBA00022837"/>
    </source>
</evidence>
<dbReference type="SUPFAM" id="SSF63380">
    <property type="entry name" value="Riboflavin synthase domain-like"/>
    <property type="match status" value="1"/>
</dbReference>
<dbReference type="CDD" id="cd00051">
    <property type="entry name" value="EFh"/>
    <property type="match status" value="1"/>
</dbReference>
<keyword evidence="7 10" id="KW-1133">Transmembrane helix</keyword>
<dbReference type="PROSITE" id="PS50222">
    <property type="entry name" value="EF_HAND_2"/>
    <property type="match status" value="2"/>
</dbReference>
<dbReference type="Gene3D" id="3.40.50.80">
    <property type="entry name" value="Nucleotide-binding domain of ferredoxin-NADP reductase (FNR) module"/>
    <property type="match status" value="1"/>
</dbReference>
<dbReference type="InterPro" id="IPR013112">
    <property type="entry name" value="FAD-bd_8"/>
</dbReference>
<dbReference type="Gene3D" id="2.40.30.10">
    <property type="entry name" value="Translation factors"/>
    <property type="match status" value="1"/>
</dbReference>
<evidence type="ECO:0000259" key="12">
    <source>
        <dbReference type="PROSITE" id="PS51384"/>
    </source>
</evidence>
<dbReference type="InterPro" id="IPR017927">
    <property type="entry name" value="FAD-bd_FR_type"/>
</dbReference>
<keyword evidence="4" id="KW-0274">FAD</keyword>
<evidence type="ECO:0000256" key="7">
    <source>
        <dbReference type="ARBA" id="ARBA00022989"/>
    </source>
</evidence>
<dbReference type="InterPro" id="IPR039261">
    <property type="entry name" value="FNR_nucleotide-bd"/>
</dbReference>
<evidence type="ECO:0000256" key="1">
    <source>
        <dbReference type="ARBA" id="ARBA00004141"/>
    </source>
</evidence>
<dbReference type="InterPro" id="IPR013130">
    <property type="entry name" value="Fe3_Rdtase_TM_dom"/>
</dbReference>
<keyword evidence="9 10" id="KW-0472">Membrane</keyword>
<keyword evidence="8" id="KW-0560">Oxidoreductase</keyword>
<dbReference type="InterPro" id="IPR011992">
    <property type="entry name" value="EF-hand-dom_pair"/>
</dbReference>
<dbReference type="Gene3D" id="1.10.238.10">
    <property type="entry name" value="EF-hand"/>
    <property type="match status" value="1"/>
</dbReference>
<feature type="domain" description="EF-hand" evidence="11">
    <location>
        <begin position="65"/>
        <end position="100"/>
    </location>
</feature>
<dbReference type="Pfam" id="PF08030">
    <property type="entry name" value="NAD_binding_6"/>
    <property type="match status" value="1"/>
</dbReference>
<dbReference type="InterPro" id="IPR018247">
    <property type="entry name" value="EF_Hand_1_Ca_BS"/>
</dbReference>
<comment type="caution">
    <text evidence="13">The sequence shown here is derived from an EMBL/GenBank/DDBJ whole genome shotgun (WGS) entry which is preliminary data.</text>
</comment>
<name>A0ABQ9F2Y7_TEGGR</name>
<evidence type="ECO:0000256" key="8">
    <source>
        <dbReference type="ARBA" id="ARBA00023002"/>
    </source>
</evidence>
<evidence type="ECO:0000256" key="9">
    <source>
        <dbReference type="ARBA" id="ARBA00023136"/>
    </source>
</evidence>
<dbReference type="PANTHER" id="PTHR11972:SF58">
    <property type="entry name" value="NADPH OXIDASE 5"/>
    <property type="match status" value="1"/>
</dbReference>
<dbReference type="PROSITE" id="PS00018">
    <property type="entry name" value="EF_HAND_1"/>
    <property type="match status" value="2"/>
</dbReference>
<dbReference type="SUPFAM" id="SSF47473">
    <property type="entry name" value="EF-hand"/>
    <property type="match status" value="1"/>
</dbReference>
<dbReference type="Proteomes" id="UP001217089">
    <property type="component" value="Unassembled WGS sequence"/>
</dbReference>
<dbReference type="Pfam" id="PF01794">
    <property type="entry name" value="Ferric_reduct"/>
    <property type="match status" value="1"/>
</dbReference>
<gene>
    <name evidence="13" type="ORF">KUTeg_011124</name>
</gene>
<sequence length="645" mass="74639">MSTFQTVFSDRIFTLLDKNQDGLLEFHELINGVELLTRGSQMQKLEFLFNLMDVHENSLSFDDDKLDALTDLFFDSMDEDNDGTITFNELKNELLKHPGLIDNLTFSGLQWIKPPTAPKKKTFEFRYFTSIYIRNNLRKIFFLIVYILTNIGLGFYAGWTHRQSHVFLIIARICGMNLNFNCTFIVILVLRTLITKFRETRLYKYLPFDQHIFFHKMVGVFIAVFAVVHASAHIANAVVVSQSGDIALLEMLLTTKAGIGWILGSAYITGWILLVILVVMVICSLSCVRRRGYFEVFYFSHMLYIPFWIGCILHGPDFWKWFVGPGFIFLCEKLIRTRILRRAKYGDVIIEEVNLLPSQVTHLVIRRPKNFKFMAGDYLFLNIPIIAKYEWHPFTISSAPELKGKMRTGYHYISCLLGPGLTKCTSILTIMMDIWTCHIDGPYGTGAREILESEHAVLICSGIGVTPMASILQSILLRYKTSRNCCPNCSYIWHDSDKIPESLMNLRKVDFIWINRNQKCFEWFVSLLTEIEIYQQLVEKTAPTKNGYLFDMQLYMTAAKQKTDMRGIGLQIALDLMRQKEEVDLITGLRTKTEPGRPNFNKLFHDISLRARGNVKVFYCGNQTLAKTVKQYCEKYKFGFSKEHF</sequence>
<keyword evidence="6" id="KW-0521">NADP</keyword>
<keyword evidence="14" id="KW-1185">Reference proteome</keyword>
<dbReference type="SUPFAM" id="SSF52343">
    <property type="entry name" value="Ferredoxin reductase-like, C-terminal NADP-linked domain"/>
    <property type="match status" value="1"/>
</dbReference>
<evidence type="ECO:0000256" key="6">
    <source>
        <dbReference type="ARBA" id="ARBA00022857"/>
    </source>
</evidence>
<reference evidence="13 14" key="1">
    <citation type="submission" date="2022-12" db="EMBL/GenBank/DDBJ databases">
        <title>Chromosome-level genome of Tegillarca granosa.</title>
        <authorList>
            <person name="Kim J."/>
        </authorList>
    </citation>
    <scope>NUCLEOTIDE SEQUENCE [LARGE SCALE GENOMIC DNA]</scope>
    <source>
        <strain evidence="13">Teg-2019</strain>
        <tissue evidence="13">Adductor muscle</tissue>
    </source>
</reference>
<keyword evidence="3 10" id="KW-0812">Transmembrane</keyword>
<feature type="transmembrane region" description="Helical" evidence="10">
    <location>
        <begin position="140"/>
        <end position="159"/>
    </location>
</feature>
<dbReference type="CDD" id="cd06186">
    <property type="entry name" value="NOX_Duox_like_FAD_NADP"/>
    <property type="match status" value="1"/>
</dbReference>
<proteinExistence type="predicted"/>
<feature type="transmembrane region" description="Helical" evidence="10">
    <location>
        <begin position="259"/>
        <end position="285"/>
    </location>
</feature>
<dbReference type="InterPro" id="IPR002048">
    <property type="entry name" value="EF_hand_dom"/>
</dbReference>
<feature type="transmembrane region" description="Helical" evidence="10">
    <location>
        <begin position="318"/>
        <end position="335"/>
    </location>
</feature>
<evidence type="ECO:0000313" key="13">
    <source>
        <dbReference type="EMBL" id="KAJ8311769.1"/>
    </source>
</evidence>
<dbReference type="PANTHER" id="PTHR11972">
    <property type="entry name" value="NADPH OXIDASE"/>
    <property type="match status" value="1"/>
</dbReference>
<dbReference type="SFLD" id="SFLDG01168">
    <property type="entry name" value="Ferric_reductase_subgroup_(FRE"/>
    <property type="match status" value="1"/>
</dbReference>
<evidence type="ECO:0000256" key="4">
    <source>
        <dbReference type="ARBA" id="ARBA00022827"/>
    </source>
</evidence>
<evidence type="ECO:0000256" key="3">
    <source>
        <dbReference type="ARBA" id="ARBA00022692"/>
    </source>
</evidence>
<dbReference type="Pfam" id="PF13202">
    <property type="entry name" value="EF-hand_5"/>
    <property type="match status" value="1"/>
</dbReference>
<accession>A0ABQ9F2Y7</accession>
<feature type="domain" description="FAD-binding FR-type" evidence="12">
    <location>
        <begin position="343"/>
        <end position="449"/>
    </location>
</feature>
<feature type="transmembrane region" description="Helical" evidence="10">
    <location>
        <begin position="292"/>
        <end position="312"/>
    </location>
</feature>
<dbReference type="SMART" id="SM00054">
    <property type="entry name" value="EFh"/>
    <property type="match status" value="2"/>
</dbReference>
<evidence type="ECO:0000313" key="14">
    <source>
        <dbReference type="Proteomes" id="UP001217089"/>
    </source>
</evidence>
<dbReference type="InterPro" id="IPR013121">
    <property type="entry name" value="Fe_red_NAD-bd_6"/>
</dbReference>
<feature type="domain" description="EF-hand" evidence="11">
    <location>
        <begin position="4"/>
        <end position="39"/>
    </location>
</feature>
<feature type="transmembrane region" description="Helical" evidence="10">
    <location>
        <begin position="165"/>
        <end position="193"/>
    </location>
</feature>
<organism evidence="13 14">
    <name type="scientific">Tegillarca granosa</name>
    <name type="common">Malaysian cockle</name>
    <name type="synonym">Anadara granosa</name>
    <dbReference type="NCBI Taxonomy" id="220873"/>
    <lineage>
        <taxon>Eukaryota</taxon>
        <taxon>Metazoa</taxon>
        <taxon>Spiralia</taxon>
        <taxon>Lophotrochozoa</taxon>
        <taxon>Mollusca</taxon>
        <taxon>Bivalvia</taxon>
        <taxon>Autobranchia</taxon>
        <taxon>Pteriomorphia</taxon>
        <taxon>Arcoida</taxon>
        <taxon>Arcoidea</taxon>
        <taxon>Arcidae</taxon>
        <taxon>Tegillarca</taxon>
    </lineage>
</organism>
<comment type="subcellular location">
    <subcellularLocation>
        <location evidence="1">Membrane</location>
        <topology evidence="1">Multi-pass membrane protein</topology>
    </subcellularLocation>
</comment>
<dbReference type="EMBL" id="JARBDR010000496">
    <property type="protein sequence ID" value="KAJ8311769.1"/>
    <property type="molecule type" value="Genomic_DNA"/>
</dbReference>
<protein>
    <recommendedName>
        <fullName evidence="15">NADPH oxidase 5</fullName>
    </recommendedName>
</protein>
<keyword evidence="2" id="KW-0285">Flavoprotein</keyword>
<dbReference type="InterPro" id="IPR050369">
    <property type="entry name" value="RBOH/FRE"/>
</dbReference>
<feature type="transmembrane region" description="Helical" evidence="10">
    <location>
        <begin position="213"/>
        <end position="239"/>
    </location>
</feature>
<keyword evidence="5" id="KW-0106">Calcium</keyword>